<gene>
    <name evidence="2" type="ORF">BIY37_03645</name>
</gene>
<dbReference type="GO" id="GO:0009279">
    <property type="term" value="C:cell outer membrane"/>
    <property type="evidence" value="ECO:0007669"/>
    <property type="project" value="TreeGrafter"/>
</dbReference>
<reference evidence="2 3" key="1">
    <citation type="journal article" date="2016" name="Genome Announc.">
        <title>Draft Genome Sequence of the Anaerobic Ammonium-Oxidizing Bacterium 'Candidatus Brocadia sp. 40'.</title>
        <authorList>
            <person name="Ali M."/>
            <person name="Haroon M.F."/>
            <person name="Narita Y."/>
            <person name="Zhang L."/>
            <person name="Rangel Shaw D."/>
            <person name="Okabe S."/>
            <person name="Saikaly P.E."/>
        </authorList>
    </citation>
    <scope>NUCLEOTIDE SEQUENCE [LARGE SCALE GENOMIC DNA]</scope>
    <source>
        <strain evidence="2 3">40</strain>
    </source>
</reference>
<protein>
    <recommendedName>
        <fullName evidence="1">LptD C-terminal domain-containing protein</fullName>
    </recommendedName>
</protein>
<name>A0A1V6M1U4_9BACT</name>
<evidence type="ECO:0000259" key="1">
    <source>
        <dbReference type="Pfam" id="PF04453"/>
    </source>
</evidence>
<keyword evidence="3" id="KW-1185">Reference proteome</keyword>
<dbReference type="GO" id="GO:1990351">
    <property type="term" value="C:transporter complex"/>
    <property type="evidence" value="ECO:0007669"/>
    <property type="project" value="TreeGrafter"/>
</dbReference>
<feature type="domain" description="LptD C-terminal" evidence="1">
    <location>
        <begin position="478"/>
        <end position="713"/>
    </location>
</feature>
<dbReference type="Pfam" id="PF04453">
    <property type="entry name" value="LptD"/>
    <property type="match status" value="1"/>
</dbReference>
<evidence type="ECO:0000313" key="2">
    <source>
        <dbReference type="EMBL" id="OQD46369.1"/>
    </source>
</evidence>
<accession>A0A1V6M1U4</accession>
<dbReference type="InterPro" id="IPR007543">
    <property type="entry name" value="LptD_C"/>
</dbReference>
<organism evidence="2 3">
    <name type="scientific">Candidatus Brocadia sapporoensis</name>
    <dbReference type="NCBI Taxonomy" id="392547"/>
    <lineage>
        <taxon>Bacteria</taxon>
        <taxon>Pseudomonadati</taxon>
        <taxon>Planctomycetota</taxon>
        <taxon>Candidatus Brocadiia</taxon>
        <taxon>Candidatus Brocadiales</taxon>
        <taxon>Candidatus Brocadiaceae</taxon>
        <taxon>Candidatus Brocadia</taxon>
    </lineage>
</organism>
<evidence type="ECO:0000313" key="3">
    <source>
        <dbReference type="Proteomes" id="UP000242219"/>
    </source>
</evidence>
<dbReference type="GO" id="GO:0061024">
    <property type="term" value="P:membrane organization"/>
    <property type="evidence" value="ECO:0007669"/>
    <property type="project" value="InterPro"/>
</dbReference>
<dbReference type="PANTHER" id="PTHR30189">
    <property type="entry name" value="LPS-ASSEMBLY PROTEIN"/>
    <property type="match status" value="1"/>
</dbReference>
<dbReference type="AlphaFoldDB" id="A0A1V6M1U4"/>
<dbReference type="EMBL" id="MJUW02000040">
    <property type="protein sequence ID" value="OQD46369.1"/>
    <property type="molecule type" value="Genomic_DNA"/>
</dbReference>
<dbReference type="Proteomes" id="UP000242219">
    <property type="component" value="Unassembled WGS sequence"/>
</dbReference>
<dbReference type="InterPro" id="IPR050218">
    <property type="entry name" value="LptD"/>
</dbReference>
<sequence>MRILFFLPVLTVLFFISGYSSAESLLSKVKDVEQRPFSLSGNRIVAWKKEGVRVFVVNKDARILQGPFQITADTVVCWFHEEEAAHHKEATVEVYCEGKVTILEEENYENYEQVYLRFETLTGIVVDPSAQPIETYEVAQETEVVRRGEEIRSMKKEEYLSLEIPKTVPPSGVSQKEEMVDIIADSIDSWEEGDKRIIVALGNVDIKKEDMTIAADNVILWFDKTGSDASKHENLPLSEIYAEGNVTMRHKDDVQVADKIFENVKEDKGILINSKIKTTIQKKTDKKDTDAERKRLSRKSTTFALEGLPAYVAGEEIRRVGKDRYEIKNGAISTCGFGHPHYHFKGKKIRLVRRGEHNYVSSTSNAFYMGDYPIAYVPYLAIDARKTKEHLLKDWEFGSSSRFGRFIRTDWDLFALTGGRQKDWSDLTLNLDYLEKRGVGTGLDFEYNRQDMLGYIDSYYIKDHKKTDINNVPIEHEDRGTILWRHRQQLPYDWRLETEYSYLSDSHFLREYFQREFKQGKDRETTLYLRRIHDTTAETFIINEQFNGFDTTVDSLREKRYAERLPEISYRIIGEPIGDNLLILTSESAATYFNGSLEQGEPKIQSESLARVDSVNRVSMPFKPGIFNINPFVEGRVTGYTESIDTSDAVDEMNGPASGRFIGSLGFDWSSTHWRNYSVYNDLLRINRLRHIFVPELRYVYSPIVTKDPNELYQNDAIDALDSSQVVVIGVKNKLQTKRGEPGLEKTVDFINFNVDYYMFPTGAGIYNDGINGIIVRKDNFVNIDFRSQLTDIIAFVSERNEFNTEEFKFDVFSSGLELNNPPDWQCFVGHRYIRDISSTVMAAAEYTISEKWRVMGAEKYDFKSFLKDKNGTAEYKPQNLKTNIVLFRYFHDWVGSLTLQLDPVRNDNSYRIDITPRGLERRQRRFWF</sequence>
<dbReference type="Gene3D" id="2.60.450.10">
    <property type="entry name" value="Lipopolysaccharide (LPS) transport protein A like domain"/>
    <property type="match status" value="1"/>
</dbReference>
<comment type="caution">
    <text evidence="2">The sequence shown here is derived from an EMBL/GenBank/DDBJ whole genome shotgun (WGS) entry which is preliminary data.</text>
</comment>
<dbReference type="PANTHER" id="PTHR30189:SF1">
    <property type="entry name" value="LPS-ASSEMBLY PROTEIN LPTD"/>
    <property type="match status" value="1"/>
</dbReference>
<proteinExistence type="predicted"/>